<gene>
    <name evidence="2" type="ORF">Cst04h_07550</name>
</gene>
<name>A0AAQ1TYE9_CORST</name>
<sequence length="50" mass="5041">MRSRPCVFAAALVSTLAAGLVTPAAQAGITIDPNAVPGVLRSRFATAMAQ</sequence>
<evidence type="ECO:0000313" key="2">
    <source>
        <dbReference type="EMBL" id="GEA42585.1"/>
    </source>
</evidence>
<organism evidence="2 3">
    <name type="scientific">Corynebacterium striatum</name>
    <dbReference type="NCBI Taxonomy" id="43770"/>
    <lineage>
        <taxon>Bacteria</taxon>
        <taxon>Bacillati</taxon>
        <taxon>Actinomycetota</taxon>
        <taxon>Actinomycetes</taxon>
        <taxon>Mycobacteriales</taxon>
        <taxon>Corynebacteriaceae</taxon>
        <taxon>Corynebacterium</taxon>
    </lineage>
</organism>
<keyword evidence="1" id="KW-0732">Signal</keyword>
<dbReference type="RefSeq" id="WP_005530889.1">
    <property type="nucleotide sequence ID" value="NZ_BJLD01000001.1"/>
</dbReference>
<comment type="caution">
    <text evidence="2">The sequence shown here is derived from an EMBL/GenBank/DDBJ whole genome shotgun (WGS) entry which is preliminary data.</text>
</comment>
<evidence type="ECO:0000256" key="1">
    <source>
        <dbReference type="SAM" id="SignalP"/>
    </source>
</evidence>
<proteinExistence type="predicted"/>
<protein>
    <recommendedName>
        <fullName evidence="4">Secreted protein</fullName>
    </recommendedName>
</protein>
<reference evidence="2 3" key="1">
    <citation type="submission" date="2019-06" db="EMBL/GenBank/DDBJ databases">
        <title>Draft genome sequence of Corynebacterium striatum NBRC 15291.</title>
        <authorList>
            <person name="Miura T."/>
            <person name="Furukawa M."/>
            <person name="Shimamura M."/>
            <person name="Ohyama Y."/>
            <person name="Yamazoe A."/>
            <person name="Kawasaki H."/>
        </authorList>
    </citation>
    <scope>NUCLEOTIDE SEQUENCE [LARGE SCALE GENOMIC DNA]</scope>
    <source>
        <strain evidence="2 3">NBRC 15291</strain>
    </source>
</reference>
<dbReference type="AlphaFoldDB" id="A0AAQ1TYE9"/>
<evidence type="ECO:0008006" key="4">
    <source>
        <dbReference type="Google" id="ProtNLM"/>
    </source>
</evidence>
<dbReference type="EMBL" id="BJLD01000001">
    <property type="protein sequence ID" value="GEA42585.1"/>
    <property type="molecule type" value="Genomic_DNA"/>
</dbReference>
<accession>A0AAQ1TYE9</accession>
<evidence type="ECO:0000313" key="3">
    <source>
        <dbReference type="Proteomes" id="UP000315234"/>
    </source>
</evidence>
<feature type="chain" id="PRO_5044476601" description="Secreted protein" evidence="1">
    <location>
        <begin position="28"/>
        <end position="50"/>
    </location>
</feature>
<feature type="signal peptide" evidence="1">
    <location>
        <begin position="1"/>
        <end position="27"/>
    </location>
</feature>
<dbReference type="Proteomes" id="UP000315234">
    <property type="component" value="Unassembled WGS sequence"/>
</dbReference>